<keyword evidence="9" id="KW-1185">Reference proteome</keyword>
<evidence type="ECO:0000256" key="1">
    <source>
        <dbReference type="ARBA" id="ARBA00004123"/>
    </source>
</evidence>
<feature type="compositionally biased region" description="Basic residues" evidence="6">
    <location>
        <begin position="202"/>
        <end position="220"/>
    </location>
</feature>
<dbReference type="InterPro" id="IPR052035">
    <property type="entry name" value="ZnF_BED_domain_contain"/>
</dbReference>
<dbReference type="InterPro" id="IPR007021">
    <property type="entry name" value="DUF659"/>
</dbReference>
<dbReference type="OrthoDB" id="3236755at2759"/>
<protein>
    <recommendedName>
        <fullName evidence="7">DUF659 domain-containing protein</fullName>
    </recommendedName>
</protein>
<keyword evidence="2" id="KW-0479">Metal-binding</keyword>
<dbReference type="AlphaFoldDB" id="A0A5N5Q842"/>
<evidence type="ECO:0000256" key="3">
    <source>
        <dbReference type="ARBA" id="ARBA00022771"/>
    </source>
</evidence>
<comment type="caution">
    <text evidence="8">The sequence shown here is derived from an EMBL/GenBank/DDBJ whole genome shotgun (WGS) entry which is preliminary data.</text>
</comment>
<reference evidence="8 9" key="1">
    <citation type="journal article" date="2019" name="Fungal Biol. Biotechnol.">
        <title>Draft genome sequence of fastidious pathogen Ceratobasidium theobromae, which causes vascular-streak dieback in Theobroma cacao.</title>
        <authorList>
            <person name="Ali S.S."/>
            <person name="Asman A."/>
            <person name="Shao J."/>
            <person name="Firmansyah A.P."/>
            <person name="Susilo A.W."/>
            <person name="Rosmana A."/>
            <person name="McMahon P."/>
            <person name="Junaid M."/>
            <person name="Guest D."/>
            <person name="Kheng T.Y."/>
            <person name="Meinhardt L.W."/>
            <person name="Bailey B.A."/>
        </authorList>
    </citation>
    <scope>NUCLEOTIDE SEQUENCE [LARGE SCALE GENOMIC DNA]</scope>
    <source>
        <strain evidence="8 9">CT2</strain>
    </source>
</reference>
<name>A0A5N5Q842_9AGAM</name>
<evidence type="ECO:0000259" key="7">
    <source>
        <dbReference type="Pfam" id="PF04937"/>
    </source>
</evidence>
<evidence type="ECO:0000256" key="4">
    <source>
        <dbReference type="ARBA" id="ARBA00022833"/>
    </source>
</evidence>
<organism evidence="8 9">
    <name type="scientific">Ceratobasidium theobromae</name>
    <dbReference type="NCBI Taxonomy" id="1582974"/>
    <lineage>
        <taxon>Eukaryota</taxon>
        <taxon>Fungi</taxon>
        <taxon>Dikarya</taxon>
        <taxon>Basidiomycota</taxon>
        <taxon>Agaricomycotina</taxon>
        <taxon>Agaricomycetes</taxon>
        <taxon>Cantharellales</taxon>
        <taxon>Ceratobasidiaceae</taxon>
        <taxon>Ceratobasidium</taxon>
    </lineage>
</organism>
<comment type="subcellular location">
    <subcellularLocation>
        <location evidence="1">Nucleus</location>
    </subcellularLocation>
</comment>
<evidence type="ECO:0000313" key="9">
    <source>
        <dbReference type="Proteomes" id="UP000383932"/>
    </source>
</evidence>
<keyword evidence="5" id="KW-0539">Nucleus</keyword>
<dbReference type="SUPFAM" id="SSF53098">
    <property type="entry name" value="Ribonuclease H-like"/>
    <property type="match status" value="1"/>
</dbReference>
<proteinExistence type="predicted"/>
<evidence type="ECO:0000256" key="5">
    <source>
        <dbReference type="ARBA" id="ARBA00023242"/>
    </source>
</evidence>
<dbReference type="GO" id="GO:0005634">
    <property type="term" value="C:nucleus"/>
    <property type="evidence" value="ECO:0007669"/>
    <property type="project" value="UniProtKB-SubCell"/>
</dbReference>
<keyword evidence="4" id="KW-0862">Zinc</keyword>
<dbReference type="PANTHER" id="PTHR46481:SF10">
    <property type="entry name" value="ZINC FINGER BED DOMAIN-CONTAINING PROTEIN 39"/>
    <property type="match status" value="1"/>
</dbReference>
<feature type="region of interest" description="Disordered" evidence="6">
    <location>
        <begin position="149"/>
        <end position="220"/>
    </location>
</feature>
<gene>
    <name evidence="8" type="ORF">CTheo_8714</name>
</gene>
<evidence type="ECO:0000313" key="8">
    <source>
        <dbReference type="EMBL" id="KAB5587844.1"/>
    </source>
</evidence>
<evidence type="ECO:0000256" key="2">
    <source>
        <dbReference type="ARBA" id="ARBA00022723"/>
    </source>
</evidence>
<accession>A0A5N5Q842</accession>
<feature type="domain" description="DUF659" evidence="7">
    <location>
        <begin position="460"/>
        <end position="578"/>
    </location>
</feature>
<dbReference type="Proteomes" id="UP000383932">
    <property type="component" value="Unassembled WGS sequence"/>
</dbReference>
<sequence>MLAGTTQKPRMIDTDGIVRVLPPSEVKLLLTELEALLAALPSSLPVVVASESRYSALIGFTPDLELVEDIGEVGAVNTALERMFGHRKDGLKIFECGKSIESIVSVLEKYLKRYPGDIILQKWLIDLVTSARSFCSRRIIKQTEKAREADLKRKCPDMSDNSITIDSEDEDEEAGDFTDISDDEANSIPSSPPQRQPNSHRPAARRSLGKPFSVRKKQKLKKIAKPAQSYDAIPDKHDPRFDDEVYALATMVSHGGAPHNELADRLVISCYLKDKPKTDKNHHFWCVASSLCGFKLANTKRQLDQILRHSVRCPILCYWKPELYAQAEVEYAQHAPSAKLAPEALGPNQEGTTVSAPTMLPVPAEQHASAVKRFFAPFADQAKLDTITRINLAVVRLLCSAGMPPRIADSPDWTRLFHAIAPRLLGYTPPSSTTLCDKLIPAEARQALLNMRHFLAGYHNLSLSIDGLTEGDQPVYTVHICTPDRHSFLLRGDVYFGSHTSAYVTELLDRVIEEIGIERIASVVSDDASVMKKARRDLVAKYPTIINLTNPCHKLNLCIQDICSDKMFNEVIESMRVILTHFNHSTQATGKLNVNRRLLNISNGLKSIGKTRFATLKISAQSLIDCMPALYMMNNDGDLAYAPEEVQRVTCGSSISAMKFLFGLKKLVSAIDPLARALLCLESSHSTIGDNHIYWLAAMSMLEELFQTPDGAFTESEISRLRVKITCRFEETINEPPNDVYILGSFGDPRMRNKRIYHKLNPLAVLLILPAPQGAPRTANSSPCSHLSDSVWSRIRRVSISILKAELMLAERLPSHPLTNYDAQRAKNELDSLLVQYASSLYPFDQPLGNQTVLEYWNMFYMRPDTKILAFVFMKLFSVIPNSMNDERTGSRMTFLYSKLRSRMDVTSGICKSSLQPAVAG</sequence>
<dbReference type="GO" id="GO:0008270">
    <property type="term" value="F:zinc ion binding"/>
    <property type="evidence" value="ECO:0007669"/>
    <property type="project" value="UniProtKB-KW"/>
</dbReference>
<dbReference type="Pfam" id="PF04937">
    <property type="entry name" value="DUF659"/>
    <property type="match status" value="1"/>
</dbReference>
<dbReference type="InterPro" id="IPR012337">
    <property type="entry name" value="RNaseH-like_sf"/>
</dbReference>
<feature type="compositionally biased region" description="Acidic residues" evidence="6">
    <location>
        <begin position="166"/>
        <end position="185"/>
    </location>
</feature>
<keyword evidence="3" id="KW-0863">Zinc-finger</keyword>
<dbReference type="EMBL" id="SSOP01000734">
    <property type="protein sequence ID" value="KAB5587844.1"/>
    <property type="molecule type" value="Genomic_DNA"/>
</dbReference>
<evidence type="ECO:0000256" key="6">
    <source>
        <dbReference type="SAM" id="MobiDB-lite"/>
    </source>
</evidence>
<dbReference type="PANTHER" id="PTHR46481">
    <property type="entry name" value="ZINC FINGER BED DOMAIN-CONTAINING PROTEIN 4"/>
    <property type="match status" value="1"/>
</dbReference>